<dbReference type="RefSeq" id="WP_188448311.1">
    <property type="nucleotide sequence ID" value="NZ_BMFO01000002.1"/>
</dbReference>
<sequence>MIAALLMLAALQQEAEPAAPPAVAKFQIVDPGEMNRRCASEALVKCLKMDKTACETAANESAAAANAEIDKATGGKTLSAFDAGFYQGQAIGTFMAEMQKRTGDRFVKCVRGR</sequence>
<accession>A0A917CLH4</accession>
<comment type="caution">
    <text evidence="1">The sequence shown here is derived from an EMBL/GenBank/DDBJ whole genome shotgun (WGS) entry which is preliminary data.</text>
</comment>
<evidence type="ECO:0000313" key="1">
    <source>
        <dbReference type="EMBL" id="GGF89615.1"/>
    </source>
</evidence>
<evidence type="ECO:0000313" key="2">
    <source>
        <dbReference type="Proteomes" id="UP000632858"/>
    </source>
</evidence>
<gene>
    <name evidence="1" type="ORF">GCM10010960_09350</name>
</gene>
<organism evidence="1 2">
    <name type="scientific">Arenimonas maotaiensis</name>
    <dbReference type="NCBI Taxonomy" id="1446479"/>
    <lineage>
        <taxon>Bacteria</taxon>
        <taxon>Pseudomonadati</taxon>
        <taxon>Pseudomonadota</taxon>
        <taxon>Gammaproteobacteria</taxon>
        <taxon>Lysobacterales</taxon>
        <taxon>Lysobacteraceae</taxon>
        <taxon>Arenimonas</taxon>
    </lineage>
</organism>
<keyword evidence="2" id="KW-1185">Reference proteome</keyword>
<reference evidence="1" key="1">
    <citation type="journal article" date="2014" name="Int. J. Syst. Evol. Microbiol.">
        <title>Complete genome sequence of Corynebacterium casei LMG S-19264T (=DSM 44701T), isolated from a smear-ripened cheese.</title>
        <authorList>
            <consortium name="US DOE Joint Genome Institute (JGI-PGF)"/>
            <person name="Walter F."/>
            <person name="Albersmeier A."/>
            <person name="Kalinowski J."/>
            <person name="Ruckert C."/>
        </authorList>
    </citation>
    <scope>NUCLEOTIDE SEQUENCE</scope>
    <source>
        <strain evidence="1">CGMCC 1.12726</strain>
    </source>
</reference>
<dbReference type="EMBL" id="BMFO01000002">
    <property type="protein sequence ID" value="GGF89615.1"/>
    <property type="molecule type" value="Genomic_DNA"/>
</dbReference>
<name>A0A917CLH4_9GAMM</name>
<dbReference type="AlphaFoldDB" id="A0A917CLH4"/>
<protein>
    <submittedName>
        <fullName evidence="1">Uncharacterized protein</fullName>
    </submittedName>
</protein>
<reference evidence="1" key="2">
    <citation type="submission" date="2020-09" db="EMBL/GenBank/DDBJ databases">
        <authorList>
            <person name="Sun Q."/>
            <person name="Zhou Y."/>
        </authorList>
    </citation>
    <scope>NUCLEOTIDE SEQUENCE</scope>
    <source>
        <strain evidence="1">CGMCC 1.12726</strain>
    </source>
</reference>
<dbReference type="Proteomes" id="UP000632858">
    <property type="component" value="Unassembled WGS sequence"/>
</dbReference>
<proteinExistence type="predicted"/>